<evidence type="ECO:0000256" key="2">
    <source>
        <dbReference type="ARBA" id="ARBA00022737"/>
    </source>
</evidence>
<keyword evidence="6" id="KW-1185">Reference proteome</keyword>
<reference evidence="5" key="1">
    <citation type="journal article" date="2020" name="bioRxiv">
        <title>Hybrid origin of Populus tomentosa Carr. identified through genome sequencing and phylogenomic analysis.</title>
        <authorList>
            <person name="An X."/>
            <person name="Gao K."/>
            <person name="Chen Z."/>
            <person name="Li J."/>
            <person name="Yang X."/>
            <person name="Yang X."/>
            <person name="Zhou J."/>
            <person name="Guo T."/>
            <person name="Zhao T."/>
            <person name="Huang S."/>
            <person name="Miao D."/>
            <person name="Khan W.U."/>
            <person name="Rao P."/>
            <person name="Ye M."/>
            <person name="Lei B."/>
            <person name="Liao W."/>
            <person name="Wang J."/>
            <person name="Ji L."/>
            <person name="Li Y."/>
            <person name="Guo B."/>
            <person name="Mustafa N.S."/>
            <person name="Li S."/>
            <person name="Yun Q."/>
            <person name="Keller S.R."/>
            <person name="Mao J."/>
            <person name="Zhang R."/>
            <person name="Strauss S.H."/>
        </authorList>
    </citation>
    <scope>NUCLEOTIDE SEQUENCE</scope>
    <source>
        <strain evidence="5">GM15</strain>
        <tissue evidence="5">Leaf</tissue>
    </source>
</reference>
<keyword evidence="4" id="KW-0472">Membrane</keyword>
<feature type="repeat" description="WD" evidence="3">
    <location>
        <begin position="88"/>
        <end position="131"/>
    </location>
</feature>
<proteinExistence type="predicted"/>
<keyword evidence="1 3" id="KW-0853">WD repeat</keyword>
<keyword evidence="4" id="KW-0812">Transmembrane</keyword>
<dbReference type="AlphaFoldDB" id="A0A8X8DGC0"/>
<dbReference type="PANTHER" id="PTHR44472">
    <property type="entry name" value="DDB1- AND CUL4-ASSOCIATED FACTOR 4-RELATED"/>
    <property type="match status" value="1"/>
</dbReference>
<evidence type="ECO:0000313" key="6">
    <source>
        <dbReference type="Proteomes" id="UP000886885"/>
    </source>
</evidence>
<keyword evidence="2" id="KW-0677">Repeat</keyword>
<dbReference type="PANTHER" id="PTHR44472:SF1">
    <property type="entry name" value="DDB1 AND CUL4 ASSOCIATED FACTOR 4"/>
    <property type="match status" value="1"/>
</dbReference>
<dbReference type="InterPro" id="IPR001680">
    <property type="entry name" value="WD40_rpt"/>
</dbReference>
<gene>
    <name evidence="5" type="ORF">POTOM_000574</name>
</gene>
<evidence type="ECO:0000313" key="5">
    <source>
        <dbReference type="EMBL" id="KAG6791455.1"/>
    </source>
</evidence>
<sequence>MYMYLGVWFVFKVILIFCNLFAFGVLKEGFDDGLAMVGDGVVYEGFDDGLAMVGDRGNGCLAMVCVGGAVMIKLYDQRMTKRGAVQSYEGHVNSHTRLQLGVDQSERFVMAGGEDCSLRLWSIKSGKLLFEEKISDSVLSTVCWKRSERLVKTLNEGKSYEEYLSRQNHSWGTWFGSQEGLFYISWS</sequence>
<evidence type="ECO:0000256" key="3">
    <source>
        <dbReference type="PROSITE-ProRule" id="PRU00221"/>
    </source>
</evidence>
<dbReference type="OrthoDB" id="128867at2759"/>
<organism evidence="5 6">
    <name type="scientific">Populus tomentosa</name>
    <name type="common">Chinese white poplar</name>
    <dbReference type="NCBI Taxonomy" id="118781"/>
    <lineage>
        <taxon>Eukaryota</taxon>
        <taxon>Viridiplantae</taxon>
        <taxon>Streptophyta</taxon>
        <taxon>Embryophyta</taxon>
        <taxon>Tracheophyta</taxon>
        <taxon>Spermatophyta</taxon>
        <taxon>Magnoliopsida</taxon>
        <taxon>eudicotyledons</taxon>
        <taxon>Gunneridae</taxon>
        <taxon>Pentapetalae</taxon>
        <taxon>rosids</taxon>
        <taxon>fabids</taxon>
        <taxon>Malpighiales</taxon>
        <taxon>Salicaceae</taxon>
        <taxon>Saliceae</taxon>
        <taxon>Populus</taxon>
    </lineage>
</organism>
<evidence type="ECO:0000256" key="1">
    <source>
        <dbReference type="ARBA" id="ARBA00022574"/>
    </source>
</evidence>
<accession>A0A8X8DGC0</accession>
<evidence type="ECO:0008006" key="7">
    <source>
        <dbReference type="Google" id="ProtNLM"/>
    </source>
</evidence>
<comment type="caution">
    <text evidence="5">The sequence shown here is derived from an EMBL/GenBank/DDBJ whole genome shotgun (WGS) entry which is preliminary data.</text>
</comment>
<keyword evidence="4" id="KW-1133">Transmembrane helix</keyword>
<protein>
    <recommendedName>
        <fullName evidence="7">Transducin/WD40 repeat-like superfamily protein</fullName>
    </recommendedName>
</protein>
<dbReference type="InterPro" id="IPR052254">
    <property type="entry name" value="CUL4-DDB1_E3_ligase_receptor"/>
</dbReference>
<dbReference type="Proteomes" id="UP000886885">
    <property type="component" value="Chromosome 1A"/>
</dbReference>
<feature type="transmembrane region" description="Helical" evidence="4">
    <location>
        <begin position="6"/>
        <end position="26"/>
    </location>
</feature>
<dbReference type="PROSITE" id="PS50082">
    <property type="entry name" value="WD_REPEATS_2"/>
    <property type="match status" value="1"/>
</dbReference>
<dbReference type="EMBL" id="JAAWWB010000001">
    <property type="protein sequence ID" value="KAG6791455.1"/>
    <property type="molecule type" value="Genomic_DNA"/>
</dbReference>
<name>A0A8X8DGC0_POPTO</name>
<evidence type="ECO:0000256" key="4">
    <source>
        <dbReference type="SAM" id="Phobius"/>
    </source>
</evidence>